<gene>
    <name evidence="2" type="primary">LOC106080210</name>
</gene>
<dbReference type="SUPFAM" id="SSF50814">
    <property type="entry name" value="Lipocalins"/>
    <property type="match status" value="1"/>
</dbReference>
<name>A0A9W2YME6_BIOGL</name>
<dbReference type="RefSeq" id="XP_055863996.1">
    <property type="nucleotide sequence ID" value="XM_056008021.1"/>
</dbReference>
<reference evidence="2" key="1">
    <citation type="submission" date="2025-08" db="UniProtKB">
        <authorList>
            <consortium name="RefSeq"/>
        </authorList>
    </citation>
    <scope>IDENTIFICATION</scope>
</reference>
<sequence>MEAFLGKWKADTSRDVGVKEYMSAGLMPPEVVEKILTNGYTLEIVKSGSGYRAEMTSPGSPTISNEFQLGKEITLDGPGGLKLKSISKLDGNKIVEDATAENGLKLNIVREIINGELKMVTTSQAGEMTQYFKRC</sequence>
<evidence type="ECO:0000313" key="2">
    <source>
        <dbReference type="RefSeq" id="XP_055863996.1"/>
    </source>
</evidence>
<keyword evidence="1" id="KW-1185">Reference proteome</keyword>
<accession>A0A9W2YME6</accession>
<dbReference type="GO" id="GO:0008289">
    <property type="term" value="F:lipid binding"/>
    <property type="evidence" value="ECO:0007669"/>
    <property type="project" value="UniProtKB-KW"/>
</dbReference>
<dbReference type="Proteomes" id="UP001165740">
    <property type="component" value="Chromosome 13"/>
</dbReference>
<dbReference type="Pfam" id="PF14651">
    <property type="entry name" value="Lipocalin_7"/>
    <property type="match status" value="1"/>
</dbReference>
<dbReference type="AlphaFoldDB" id="A0A9W2YME6"/>
<dbReference type="CDD" id="cd00742">
    <property type="entry name" value="FABP"/>
    <property type="match status" value="1"/>
</dbReference>
<organism evidence="1 2">
    <name type="scientific">Biomphalaria glabrata</name>
    <name type="common">Bloodfluke planorb</name>
    <name type="synonym">Freshwater snail</name>
    <dbReference type="NCBI Taxonomy" id="6526"/>
    <lineage>
        <taxon>Eukaryota</taxon>
        <taxon>Metazoa</taxon>
        <taxon>Spiralia</taxon>
        <taxon>Lophotrochozoa</taxon>
        <taxon>Mollusca</taxon>
        <taxon>Gastropoda</taxon>
        <taxon>Heterobranchia</taxon>
        <taxon>Euthyneura</taxon>
        <taxon>Panpulmonata</taxon>
        <taxon>Hygrophila</taxon>
        <taxon>Lymnaeoidea</taxon>
        <taxon>Planorbidae</taxon>
        <taxon>Biomphalaria</taxon>
    </lineage>
</organism>
<evidence type="ECO:0000313" key="1">
    <source>
        <dbReference type="Proteomes" id="UP001165740"/>
    </source>
</evidence>
<dbReference type="InterPro" id="IPR012674">
    <property type="entry name" value="Calycin"/>
</dbReference>
<dbReference type="GeneID" id="106080210"/>
<dbReference type="Gene3D" id="2.40.128.20">
    <property type="match status" value="1"/>
</dbReference>
<protein>
    <submittedName>
        <fullName evidence="2">Fatty acid-binding protein 10-A, liver basic-like isoform X2</fullName>
    </submittedName>
</protein>
<proteinExistence type="predicted"/>